<dbReference type="EMBL" id="FOET01000007">
    <property type="protein sequence ID" value="SEQ37979.1"/>
    <property type="molecule type" value="Genomic_DNA"/>
</dbReference>
<evidence type="ECO:0000313" key="4">
    <source>
        <dbReference type="Proteomes" id="UP000199055"/>
    </source>
</evidence>
<feature type="region of interest" description="Disordered" evidence="1">
    <location>
        <begin position="286"/>
        <end position="305"/>
    </location>
</feature>
<dbReference type="Proteomes" id="UP000199055">
    <property type="component" value="Unassembled WGS sequence"/>
</dbReference>
<sequence>MTSSPRGGGHRARRSVWRAPLLILLVSLLLPLLSAPPAAASASGTGTGETGSRGRGPAHGRSAIWSASLQGRHGTSPDVTVRNIARASVSATWLRVRIGNPYGDRPATFRSATIGLQRRVGEADLVPRSLRTLTFGGRARVTLAPGERVYSDPVPLRVSAQQNLAVSLYAPGAPVNDHTFPPPTPNPPGSFLSLPGDHTRDTGDASYPEQDRGLSAEPGYHPGQLWWVDVVDGRTPAAGAIVALGNSNTSGHNATGGGDRWTDLLARRINALPPHRQLAVANAGISGNTVSRRPNPYDPTGQCCGPPAPDRLEQDVLALAGARYMVLFEGTNDLGGGEFAPPAPAEQVIDAMREITERARARGLKVVGATLMPMCNAAGGAKEANRLAVNEFVRTGGLFDGVIDFDAAVRDPADPTRIRAEYEADCYHPNAAGHAAMAEAIDLGVFGLGRWEAGAARPGRAA</sequence>
<dbReference type="RefSeq" id="WP_218158299.1">
    <property type="nucleotide sequence ID" value="NZ_FOET01000007.1"/>
</dbReference>
<feature type="compositionally biased region" description="Gly residues" evidence="1">
    <location>
        <begin position="45"/>
        <end position="54"/>
    </location>
</feature>
<dbReference type="Gene3D" id="3.40.50.1110">
    <property type="entry name" value="SGNH hydrolase"/>
    <property type="match status" value="1"/>
</dbReference>
<dbReference type="InterPro" id="IPR036514">
    <property type="entry name" value="SGNH_hydro_sf"/>
</dbReference>
<evidence type="ECO:0000259" key="2">
    <source>
        <dbReference type="Pfam" id="PF13472"/>
    </source>
</evidence>
<dbReference type="AlphaFoldDB" id="A0A1H9FJ84"/>
<evidence type="ECO:0000256" key="1">
    <source>
        <dbReference type="SAM" id="MobiDB-lite"/>
    </source>
</evidence>
<feature type="region of interest" description="Disordered" evidence="1">
    <location>
        <begin position="39"/>
        <end position="60"/>
    </location>
</feature>
<gene>
    <name evidence="3" type="ORF">SAMN05216481_10741</name>
</gene>
<proteinExistence type="predicted"/>
<feature type="domain" description="SGNH hydrolase-type esterase" evidence="2">
    <location>
        <begin position="243"/>
        <end position="436"/>
    </location>
</feature>
<protein>
    <submittedName>
        <fullName evidence="3">Lysophospholipase L1</fullName>
    </submittedName>
</protein>
<dbReference type="InterPro" id="IPR053140">
    <property type="entry name" value="GDSL_Rv0518-like"/>
</dbReference>
<accession>A0A1H9FJ84</accession>
<dbReference type="SUPFAM" id="SSF52266">
    <property type="entry name" value="SGNH hydrolase"/>
    <property type="match status" value="1"/>
</dbReference>
<keyword evidence="4" id="KW-1185">Reference proteome</keyword>
<dbReference type="STRING" id="403935.SAMN05216481_10741"/>
<evidence type="ECO:0000313" key="3">
    <source>
        <dbReference type="EMBL" id="SEQ37979.1"/>
    </source>
</evidence>
<reference evidence="3 4" key="1">
    <citation type="submission" date="2016-10" db="EMBL/GenBank/DDBJ databases">
        <authorList>
            <person name="de Groot N.N."/>
        </authorList>
    </citation>
    <scope>NUCLEOTIDE SEQUENCE [LARGE SCALE GENOMIC DNA]</scope>
    <source>
        <strain evidence="3 4">CGMCC 4.3519</strain>
    </source>
</reference>
<name>A0A1H9FJ84_9ACTN</name>
<dbReference type="Pfam" id="PF13472">
    <property type="entry name" value="Lipase_GDSL_2"/>
    <property type="match status" value="1"/>
</dbReference>
<dbReference type="PANTHER" id="PTHR43784:SF2">
    <property type="entry name" value="GDSL-LIKE LIPASE_ACYLHYDROLASE, PUTATIVE (AFU_ORTHOLOGUE AFUA_2G00820)-RELATED"/>
    <property type="match status" value="1"/>
</dbReference>
<feature type="compositionally biased region" description="Basic and acidic residues" evidence="1">
    <location>
        <begin position="197"/>
        <end position="214"/>
    </location>
</feature>
<feature type="region of interest" description="Disordered" evidence="1">
    <location>
        <begin position="175"/>
        <end position="218"/>
    </location>
</feature>
<dbReference type="InterPro" id="IPR013830">
    <property type="entry name" value="SGNH_hydro"/>
</dbReference>
<dbReference type="PANTHER" id="PTHR43784">
    <property type="entry name" value="GDSL-LIKE LIPASE/ACYLHYDROLASE, PUTATIVE (AFU_ORTHOLOGUE AFUA_2G00820)-RELATED"/>
    <property type="match status" value="1"/>
</dbReference>
<organism evidence="3 4">
    <name type="scientific">Streptomyces radiopugnans</name>
    <dbReference type="NCBI Taxonomy" id="403935"/>
    <lineage>
        <taxon>Bacteria</taxon>
        <taxon>Bacillati</taxon>
        <taxon>Actinomycetota</taxon>
        <taxon>Actinomycetes</taxon>
        <taxon>Kitasatosporales</taxon>
        <taxon>Streptomycetaceae</taxon>
        <taxon>Streptomyces</taxon>
    </lineage>
</organism>